<name>A0A2M4D814_ANODA</name>
<evidence type="ECO:0000313" key="3">
    <source>
        <dbReference type="EMBL" id="MBW73713.1"/>
    </source>
</evidence>
<evidence type="ECO:0000256" key="2">
    <source>
        <dbReference type="SAM" id="SignalP"/>
    </source>
</evidence>
<evidence type="ECO:0000256" key="1">
    <source>
        <dbReference type="SAM" id="MobiDB-lite"/>
    </source>
</evidence>
<feature type="chain" id="PRO_5014714460" evidence="2">
    <location>
        <begin position="19"/>
        <end position="104"/>
    </location>
</feature>
<feature type="compositionally biased region" description="Low complexity" evidence="1">
    <location>
        <begin position="57"/>
        <end position="66"/>
    </location>
</feature>
<accession>A0A2M4D814</accession>
<dbReference type="AlphaFoldDB" id="A0A2M4D814"/>
<organism evidence="3">
    <name type="scientific">Anopheles darlingi</name>
    <name type="common">Mosquito</name>
    <dbReference type="NCBI Taxonomy" id="43151"/>
    <lineage>
        <taxon>Eukaryota</taxon>
        <taxon>Metazoa</taxon>
        <taxon>Ecdysozoa</taxon>
        <taxon>Arthropoda</taxon>
        <taxon>Hexapoda</taxon>
        <taxon>Insecta</taxon>
        <taxon>Pterygota</taxon>
        <taxon>Neoptera</taxon>
        <taxon>Endopterygota</taxon>
        <taxon>Diptera</taxon>
        <taxon>Nematocera</taxon>
        <taxon>Culicoidea</taxon>
        <taxon>Culicidae</taxon>
        <taxon>Anophelinae</taxon>
        <taxon>Anopheles</taxon>
    </lineage>
</organism>
<proteinExistence type="predicted"/>
<reference evidence="3" key="1">
    <citation type="submission" date="2018-01" db="EMBL/GenBank/DDBJ databases">
        <title>An insight into the sialome of Amazonian anophelines.</title>
        <authorList>
            <person name="Ribeiro J.M."/>
            <person name="Scarpassa V."/>
            <person name="Calvo E."/>
        </authorList>
    </citation>
    <scope>NUCLEOTIDE SEQUENCE</scope>
</reference>
<keyword evidence="2" id="KW-0732">Signal</keyword>
<protein>
    <submittedName>
        <fullName evidence="3">Putative secreted protein</fullName>
    </submittedName>
</protein>
<sequence length="104" mass="11933">MRSYWKFWLLCYMASSHSQPAVYHAFGSDPFCPIPPPYRPVSSRGLTISPRAWYGVPSAPASSSPPVHRTSYRGSARNHPNQRRKQKRYKCHRRYAPASRLPAT</sequence>
<dbReference type="EMBL" id="GGFL01009535">
    <property type="protein sequence ID" value="MBW73713.1"/>
    <property type="molecule type" value="Transcribed_RNA"/>
</dbReference>
<feature type="region of interest" description="Disordered" evidence="1">
    <location>
        <begin position="57"/>
        <end position="104"/>
    </location>
</feature>
<feature type="signal peptide" evidence="2">
    <location>
        <begin position="1"/>
        <end position="18"/>
    </location>
</feature>
<feature type="compositionally biased region" description="Basic residues" evidence="1">
    <location>
        <begin position="80"/>
        <end position="95"/>
    </location>
</feature>